<sequence>MTDLRDLWWRAGKTAFPVSTEKKWLNESWEQAVRRSATLLEPAWPKDYSSGPFVHALPTVAFVLYAGVGGISRPEYAPVDKIVDALTAPQPGSGDAVSLEDAVRAGLTKHGHDLDDDSQLSVLFHYLAVYREPITQGFGGMELTSMDQWPGGTLMKDAARWAKHQIAHHHLSGADPIA</sequence>
<dbReference type="Proteomes" id="UP000238413">
    <property type="component" value="Plasmid unnamed2"/>
</dbReference>
<dbReference type="RefSeq" id="WP_099505631.1">
    <property type="nucleotide sequence ID" value="NZ_CP026654.1"/>
</dbReference>
<evidence type="ECO:0000313" key="1">
    <source>
        <dbReference type="EMBL" id="AVH61819.1"/>
    </source>
</evidence>
<name>A0ABM6T438_9ACTN</name>
<geneLocation type="plasmid" evidence="1 2">
    <name>unnamed2</name>
</geneLocation>
<proteinExistence type="predicted"/>
<evidence type="ECO:0000313" key="2">
    <source>
        <dbReference type="Proteomes" id="UP000238413"/>
    </source>
</evidence>
<keyword evidence="2" id="KW-1185">Reference proteome</keyword>
<gene>
    <name evidence="1" type="ORF">C4B68_40610</name>
</gene>
<organism evidence="1 2">
    <name type="scientific">Streptomyces dengpaensis</name>
    <dbReference type="NCBI Taxonomy" id="2049881"/>
    <lineage>
        <taxon>Bacteria</taxon>
        <taxon>Bacillati</taxon>
        <taxon>Actinomycetota</taxon>
        <taxon>Actinomycetes</taxon>
        <taxon>Kitasatosporales</taxon>
        <taxon>Streptomycetaceae</taxon>
        <taxon>Streptomyces</taxon>
    </lineage>
</organism>
<dbReference type="EMBL" id="CP026654">
    <property type="protein sequence ID" value="AVH61819.1"/>
    <property type="molecule type" value="Genomic_DNA"/>
</dbReference>
<keyword evidence="1" id="KW-0614">Plasmid</keyword>
<protein>
    <submittedName>
        <fullName evidence="1">Uncharacterized protein</fullName>
    </submittedName>
</protein>
<accession>A0ABM6T438</accession>
<reference evidence="1 2" key="1">
    <citation type="submission" date="2018-02" db="EMBL/GenBank/DDBJ databases">
        <title>Complete genome sequence of Streptomyces dengpaensis, the producer of angucyclines.</title>
        <authorList>
            <person name="Yumei L."/>
        </authorList>
    </citation>
    <scope>NUCLEOTIDE SEQUENCE [LARGE SCALE GENOMIC DNA]</scope>
    <source>
        <strain evidence="1 2">XZHG99</strain>
        <plasmid evidence="1 2">unnamed2</plasmid>
    </source>
</reference>